<dbReference type="Proteomes" id="UP000242715">
    <property type="component" value="Unassembled WGS sequence"/>
</dbReference>
<proteinExistence type="predicted"/>
<name>A0A2Z6NT57_TRISU</name>
<protein>
    <recommendedName>
        <fullName evidence="4">DUF4283 domain-containing protein</fullName>
    </recommendedName>
</protein>
<gene>
    <name evidence="2" type="ORF">TSUD_283790</name>
</gene>
<evidence type="ECO:0000313" key="2">
    <source>
        <dbReference type="EMBL" id="GAU47311.1"/>
    </source>
</evidence>
<feature type="non-terminal residue" evidence="2">
    <location>
        <position position="1"/>
    </location>
</feature>
<dbReference type="AlphaFoldDB" id="A0A2Z6NT57"/>
<evidence type="ECO:0000256" key="1">
    <source>
        <dbReference type="SAM" id="MobiDB-lite"/>
    </source>
</evidence>
<dbReference type="PANTHER" id="PTHR34427">
    <property type="entry name" value="DUF4283 DOMAIN PROTEIN"/>
    <property type="match status" value="1"/>
</dbReference>
<dbReference type="PANTHER" id="PTHR34427:SF5">
    <property type="entry name" value="DUF4283 DOMAIN-CONTAINING PROTEIN"/>
    <property type="match status" value="1"/>
</dbReference>
<dbReference type="EMBL" id="DF974300">
    <property type="protein sequence ID" value="GAU47311.1"/>
    <property type="molecule type" value="Genomic_DNA"/>
</dbReference>
<sequence length="269" mass="30102">NGEVVRVQEAEGEGVRVGEVVVPVGKEREDEHLKVVKTNNGGMRETMGEMQSKERGGGTTSTQERIGDAGFQNLEITSLGADKVFIHSSSAEDIMLNINGAREFFDLLFSSMLRWDKEILPFQRGAWMRLYGIEFRTCGGFIDQEHSRHVDMLEENLAKEVAQREETAEDPEVTPTGDRLLDNSDELSRDASEHAGRLVGDPLLQAETNTTHLNNDMEIVVTKMLVDTTVMNNADELAGARPLLNNTQDLPRRKCNTLLKSTQKFRLNK</sequence>
<organism evidence="2 3">
    <name type="scientific">Trifolium subterraneum</name>
    <name type="common">Subterranean clover</name>
    <dbReference type="NCBI Taxonomy" id="3900"/>
    <lineage>
        <taxon>Eukaryota</taxon>
        <taxon>Viridiplantae</taxon>
        <taxon>Streptophyta</taxon>
        <taxon>Embryophyta</taxon>
        <taxon>Tracheophyta</taxon>
        <taxon>Spermatophyta</taxon>
        <taxon>Magnoliopsida</taxon>
        <taxon>eudicotyledons</taxon>
        <taxon>Gunneridae</taxon>
        <taxon>Pentapetalae</taxon>
        <taxon>rosids</taxon>
        <taxon>fabids</taxon>
        <taxon>Fabales</taxon>
        <taxon>Fabaceae</taxon>
        <taxon>Papilionoideae</taxon>
        <taxon>50 kb inversion clade</taxon>
        <taxon>NPAAA clade</taxon>
        <taxon>Hologalegina</taxon>
        <taxon>IRL clade</taxon>
        <taxon>Trifolieae</taxon>
        <taxon>Trifolium</taxon>
    </lineage>
</organism>
<evidence type="ECO:0000313" key="3">
    <source>
        <dbReference type="Proteomes" id="UP000242715"/>
    </source>
</evidence>
<evidence type="ECO:0008006" key="4">
    <source>
        <dbReference type="Google" id="ProtNLM"/>
    </source>
</evidence>
<feature type="region of interest" description="Disordered" evidence="1">
    <location>
        <begin position="161"/>
        <end position="184"/>
    </location>
</feature>
<accession>A0A2Z6NT57</accession>
<keyword evidence="3" id="KW-1185">Reference proteome</keyword>
<reference evidence="3" key="1">
    <citation type="journal article" date="2017" name="Front. Plant Sci.">
        <title>Climate Clever Clovers: New Paradigm to Reduce the Environmental Footprint of Ruminants by Breeding Low Methanogenic Forages Utilizing Haplotype Variation.</title>
        <authorList>
            <person name="Kaur P."/>
            <person name="Appels R."/>
            <person name="Bayer P.E."/>
            <person name="Keeble-Gagnere G."/>
            <person name="Wang J."/>
            <person name="Hirakawa H."/>
            <person name="Shirasawa K."/>
            <person name="Vercoe P."/>
            <person name="Stefanova K."/>
            <person name="Durmic Z."/>
            <person name="Nichols P."/>
            <person name="Revell C."/>
            <person name="Isobe S.N."/>
            <person name="Edwards D."/>
            <person name="Erskine W."/>
        </authorList>
    </citation>
    <scope>NUCLEOTIDE SEQUENCE [LARGE SCALE GENOMIC DNA]</scope>
    <source>
        <strain evidence="3">cv. Daliak</strain>
    </source>
</reference>